<comment type="caution">
    <text evidence="2">The sequence shown here is derived from an EMBL/GenBank/DDBJ whole genome shotgun (WGS) entry which is preliminary data.</text>
</comment>
<feature type="compositionally biased region" description="Basic and acidic residues" evidence="1">
    <location>
        <begin position="556"/>
        <end position="584"/>
    </location>
</feature>
<feature type="compositionally biased region" description="Acidic residues" evidence="1">
    <location>
        <begin position="30"/>
        <end position="40"/>
    </location>
</feature>
<feature type="compositionally biased region" description="Basic residues" evidence="1">
    <location>
        <begin position="476"/>
        <end position="485"/>
    </location>
</feature>
<feature type="compositionally biased region" description="Basic residues" evidence="1">
    <location>
        <begin position="585"/>
        <end position="619"/>
    </location>
</feature>
<feature type="compositionally biased region" description="Low complexity" evidence="1">
    <location>
        <begin position="279"/>
        <end position="294"/>
    </location>
</feature>
<feature type="compositionally biased region" description="Basic and acidic residues" evidence="1">
    <location>
        <begin position="342"/>
        <end position="360"/>
    </location>
</feature>
<dbReference type="EMBL" id="JANBVO010000007">
    <property type="protein sequence ID" value="KAJ9150900.1"/>
    <property type="molecule type" value="Genomic_DNA"/>
</dbReference>
<dbReference type="AlphaFoldDB" id="A0AA38RUM0"/>
<evidence type="ECO:0000256" key="1">
    <source>
        <dbReference type="SAM" id="MobiDB-lite"/>
    </source>
</evidence>
<keyword evidence="3" id="KW-1185">Reference proteome</keyword>
<dbReference type="Pfam" id="PF10446">
    <property type="entry name" value="DUF2457"/>
    <property type="match status" value="1"/>
</dbReference>
<feature type="region of interest" description="Disordered" evidence="1">
    <location>
        <begin position="235"/>
        <end position="300"/>
    </location>
</feature>
<feature type="compositionally biased region" description="Acidic residues" evidence="1">
    <location>
        <begin position="322"/>
        <end position="331"/>
    </location>
</feature>
<feature type="compositionally biased region" description="Basic residues" evidence="1">
    <location>
        <begin position="681"/>
        <end position="694"/>
    </location>
</feature>
<feature type="region of interest" description="Disordered" evidence="1">
    <location>
        <begin position="462"/>
        <end position="487"/>
    </location>
</feature>
<accession>A0AA38RUM0</accession>
<name>A0AA38RUM0_9PEZI</name>
<feature type="region of interest" description="Disordered" evidence="1">
    <location>
        <begin position="534"/>
        <end position="694"/>
    </location>
</feature>
<proteinExistence type="predicted"/>
<organism evidence="2 3">
    <name type="scientific">Pleurostoma richardsiae</name>
    <dbReference type="NCBI Taxonomy" id="41990"/>
    <lineage>
        <taxon>Eukaryota</taxon>
        <taxon>Fungi</taxon>
        <taxon>Dikarya</taxon>
        <taxon>Ascomycota</taxon>
        <taxon>Pezizomycotina</taxon>
        <taxon>Sordariomycetes</taxon>
        <taxon>Sordariomycetidae</taxon>
        <taxon>Calosphaeriales</taxon>
        <taxon>Pleurostomataceae</taxon>
        <taxon>Pleurostoma</taxon>
    </lineage>
</organism>
<dbReference type="Proteomes" id="UP001174694">
    <property type="component" value="Unassembled WGS sequence"/>
</dbReference>
<feature type="compositionally biased region" description="Basic and acidic residues" evidence="1">
    <location>
        <begin position="140"/>
        <end position="149"/>
    </location>
</feature>
<protein>
    <submittedName>
        <fullName evidence="2">DUF2457 domain-containing protein</fullName>
    </submittedName>
</protein>
<feature type="compositionally biased region" description="Acidic residues" evidence="1">
    <location>
        <begin position="427"/>
        <end position="436"/>
    </location>
</feature>
<feature type="compositionally biased region" description="Acidic residues" evidence="1">
    <location>
        <begin position="361"/>
        <end position="414"/>
    </location>
</feature>
<sequence>MQHHLQHDHATSNVLAWSAYSANVEFAAEEEGAMEADEPPEPQRRRTESMSQFRRTSVIRRGIEHPESLLTKALQSHSEDDHADITSGSANPRRRRSMTSNISLASTAELTTDTGITTPARTSSPSPHLPQVGFAPFVTGKHDTNKSEVTKSVSKTVTAPTQPPSEQAKAGESRKDPAVQALEKKRCISFACAAKPSNNVAPIIPPQRKLDAAAEKPTPQVPKRTCIKFACPPKPAATAAPKHENAPAQKHVLADQQVVEKDLSPSTARKYRSPSAGVARSNRSSAPRRSSQSPVAVRSKKYITADSKELEGGMCRFHEFASDEPQEDDWILQEKTAPKGKLTIDDTLEKENAIRRLAKEAEEEAEQEEEEAQEDEDGETRDDELDAEDDNDLEDEEAEIEDDQSGYGSDDDASDGYNTDTEIGFADSDDEDEDDNLVLWTTGGVSLLGLSDATPIVRRSSFTADHSDSSEYSAKHQARAGKSRHRELAERLAFRSRTPELPDSTDFVCGTLDEDRPLEEAYMSHIAARKRGKLHVIPQDIDPSFPTSEPEDDEGEGHNGTHASDDHVWIHGELELGTDLDRVDRRKKKGDRYSPKRYHSPPPKRHTSPAPRARGRSPRRLFDRQSPKRTKSPAPPRMVTSPTASPVQIGDGVPFKSLAARPGLTHTKSLPRAPALFTHMKSNRRGKGGPFNKNRHIRGAIDIVKGLEQKRQRRKEKFYQKYCSRARKGQGQEKKPQPGQGAERMRELGLLMAGKILPGNYVLSV</sequence>
<evidence type="ECO:0000313" key="2">
    <source>
        <dbReference type="EMBL" id="KAJ9150900.1"/>
    </source>
</evidence>
<feature type="compositionally biased region" description="Basic and acidic residues" evidence="1">
    <location>
        <begin position="169"/>
        <end position="178"/>
    </location>
</feature>
<feature type="region of interest" description="Disordered" evidence="1">
    <location>
        <begin position="316"/>
        <end position="436"/>
    </location>
</feature>
<dbReference type="InterPro" id="IPR018853">
    <property type="entry name" value="DUF2457"/>
</dbReference>
<evidence type="ECO:0000313" key="3">
    <source>
        <dbReference type="Proteomes" id="UP001174694"/>
    </source>
</evidence>
<feature type="region of interest" description="Disordered" evidence="1">
    <location>
        <begin position="30"/>
        <end position="178"/>
    </location>
</feature>
<feature type="compositionally biased region" description="Polar residues" evidence="1">
    <location>
        <begin position="98"/>
        <end position="126"/>
    </location>
</feature>
<feature type="compositionally biased region" description="Polar residues" evidence="1">
    <location>
        <begin position="150"/>
        <end position="160"/>
    </location>
</feature>
<gene>
    <name evidence="2" type="ORF">NKR23_g3609</name>
</gene>
<reference evidence="2" key="1">
    <citation type="submission" date="2022-07" db="EMBL/GenBank/DDBJ databases">
        <title>Fungi with potential for degradation of polypropylene.</title>
        <authorList>
            <person name="Gostincar C."/>
        </authorList>
    </citation>
    <scope>NUCLEOTIDE SEQUENCE</scope>
    <source>
        <strain evidence="2">EXF-13308</strain>
    </source>
</reference>